<keyword evidence="6 8" id="KW-1133">Transmembrane helix</keyword>
<dbReference type="AlphaFoldDB" id="A0A644XHA6"/>
<keyword evidence="7 8" id="KW-0472">Membrane</keyword>
<evidence type="ECO:0000256" key="2">
    <source>
        <dbReference type="ARBA" id="ARBA00022676"/>
    </source>
</evidence>
<dbReference type="InterPro" id="IPR029044">
    <property type="entry name" value="Nucleotide-diphossugar_trans"/>
</dbReference>
<reference evidence="10" key="1">
    <citation type="submission" date="2019-08" db="EMBL/GenBank/DDBJ databases">
        <authorList>
            <person name="Kucharzyk K."/>
            <person name="Murdoch R.W."/>
            <person name="Higgins S."/>
            <person name="Loffler F."/>
        </authorList>
    </citation>
    <scope>NUCLEOTIDE SEQUENCE</scope>
</reference>
<comment type="caution">
    <text evidence="10">The sequence shown here is derived from an EMBL/GenBank/DDBJ whole genome shotgun (WGS) entry which is preliminary data.</text>
</comment>
<organism evidence="10">
    <name type="scientific">bioreactor metagenome</name>
    <dbReference type="NCBI Taxonomy" id="1076179"/>
    <lineage>
        <taxon>unclassified sequences</taxon>
        <taxon>metagenomes</taxon>
        <taxon>ecological metagenomes</taxon>
    </lineage>
</organism>
<dbReference type="GO" id="GO:0009103">
    <property type="term" value="P:lipopolysaccharide biosynthetic process"/>
    <property type="evidence" value="ECO:0007669"/>
    <property type="project" value="UniProtKB-KW"/>
</dbReference>
<evidence type="ECO:0000256" key="4">
    <source>
        <dbReference type="ARBA" id="ARBA00022692"/>
    </source>
</evidence>
<feature type="transmembrane region" description="Helical" evidence="8">
    <location>
        <begin position="260"/>
        <end position="286"/>
    </location>
</feature>
<evidence type="ECO:0000256" key="6">
    <source>
        <dbReference type="ARBA" id="ARBA00022989"/>
    </source>
</evidence>
<feature type="transmembrane region" description="Helical" evidence="8">
    <location>
        <begin position="228"/>
        <end position="248"/>
    </location>
</feature>
<evidence type="ECO:0000313" key="10">
    <source>
        <dbReference type="EMBL" id="MPM15161.1"/>
    </source>
</evidence>
<proteinExistence type="predicted"/>
<keyword evidence="5" id="KW-0448">Lipopolysaccharide biosynthesis</keyword>
<keyword evidence="1" id="KW-1003">Cell membrane</keyword>
<dbReference type="EC" id="2.4.1.-" evidence="10"/>
<accession>A0A644XHA6</accession>
<dbReference type="SUPFAM" id="SSF53448">
    <property type="entry name" value="Nucleotide-diphospho-sugar transferases"/>
    <property type="match status" value="1"/>
</dbReference>
<sequence>MTKIGKVSFVVPVFNNPSLLHEITSLTIEAVRNINAECEIIFVNDGSTDHSFSEIKKLSEEFSGIVCGIDLMRNTGQHNATLCGIKHASGDYIITMDDDLSFSPAQGTELLQFMRSNNLDLAYGLPQKNKHGLRRSLGKYLLYIGSSIGSKRIAGASFRSMTATLASQLQPEGDVIFIDDMLTSITSSYHYKLFPNFKTGIQSRYNGTSLFRMGMNILFFYSGFPLRFLTYAGLYGSVFTTMIGLFYLVKKLFFKVPIGYTSIIVAVLFSASAVLFGMGILGKYLYRIHGNRNKVQSYHIREISVKK</sequence>
<dbReference type="GO" id="GO:0016757">
    <property type="term" value="F:glycosyltransferase activity"/>
    <property type="evidence" value="ECO:0007669"/>
    <property type="project" value="UniProtKB-KW"/>
</dbReference>
<evidence type="ECO:0000256" key="3">
    <source>
        <dbReference type="ARBA" id="ARBA00022679"/>
    </source>
</evidence>
<protein>
    <submittedName>
        <fullName evidence="10">Prophage bactoprenol glucosyl transferase</fullName>
        <ecNumber evidence="10">2.4.1.-</ecNumber>
    </submittedName>
</protein>
<dbReference type="GO" id="GO:0005886">
    <property type="term" value="C:plasma membrane"/>
    <property type="evidence" value="ECO:0007669"/>
    <property type="project" value="TreeGrafter"/>
</dbReference>
<dbReference type="Pfam" id="PF00535">
    <property type="entry name" value="Glycos_transf_2"/>
    <property type="match status" value="1"/>
</dbReference>
<evidence type="ECO:0000256" key="8">
    <source>
        <dbReference type="SAM" id="Phobius"/>
    </source>
</evidence>
<dbReference type="InterPro" id="IPR001173">
    <property type="entry name" value="Glyco_trans_2-like"/>
</dbReference>
<name>A0A644XHA6_9ZZZZ</name>
<dbReference type="PANTHER" id="PTHR48090">
    <property type="entry name" value="UNDECAPRENYL-PHOSPHATE 4-DEOXY-4-FORMAMIDO-L-ARABINOSE TRANSFERASE-RELATED"/>
    <property type="match status" value="1"/>
</dbReference>
<evidence type="ECO:0000256" key="5">
    <source>
        <dbReference type="ARBA" id="ARBA00022985"/>
    </source>
</evidence>
<keyword evidence="4 8" id="KW-0812">Transmembrane</keyword>
<keyword evidence="3 10" id="KW-0808">Transferase</keyword>
<feature type="domain" description="Glycosyltransferase 2-like" evidence="9">
    <location>
        <begin position="8"/>
        <end position="133"/>
    </location>
</feature>
<evidence type="ECO:0000256" key="7">
    <source>
        <dbReference type="ARBA" id="ARBA00023136"/>
    </source>
</evidence>
<evidence type="ECO:0000259" key="9">
    <source>
        <dbReference type="Pfam" id="PF00535"/>
    </source>
</evidence>
<dbReference type="InterPro" id="IPR050256">
    <property type="entry name" value="Glycosyltransferase_2"/>
</dbReference>
<gene>
    <name evidence="10" type="primary">yfdH_1</name>
    <name evidence="10" type="ORF">SDC9_61527</name>
</gene>
<evidence type="ECO:0000256" key="1">
    <source>
        <dbReference type="ARBA" id="ARBA00022475"/>
    </source>
</evidence>
<dbReference type="PANTHER" id="PTHR48090:SF3">
    <property type="entry name" value="UNDECAPRENYL-PHOSPHATE 4-DEOXY-4-FORMAMIDO-L-ARABINOSE TRANSFERASE"/>
    <property type="match status" value="1"/>
</dbReference>
<dbReference type="Gene3D" id="3.90.550.10">
    <property type="entry name" value="Spore Coat Polysaccharide Biosynthesis Protein SpsA, Chain A"/>
    <property type="match status" value="1"/>
</dbReference>
<keyword evidence="2 10" id="KW-0328">Glycosyltransferase</keyword>
<dbReference type="EMBL" id="VSSQ01002396">
    <property type="protein sequence ID" value="MPM15161.1"/>
    <property type="molecule type" value="Genomic_DNA"/>
</dbReference>